<proteinExistence type="predicted"/>
<protein>
    <submittedName>
        <fullName evidence="1">Uncharacterized protein</fullName>
    </submittedName>
</protein>
<dbReference type="Proteomes" id="UP000011592">
    <property type="component" value="Unassembled WGS sequence"/>
</dbReference>
<reference evidence="1 2" key="1">
    <citation type="journal article" date="2014" name="PLoS Genet.">
        <title>Phylogenetically driven sequencing of extremely halophilic archaea reveals strategies for static and dynamic osmo-response.</title>
        <authorList>
            <person name="Becker E.A."/>
            <person name="Seitzer P.M."/>
            <person name="Tritt A."/>
            <person name="Larsen D."/>
            <person name="Krusor M."/>
            <person name="Yao A.I."/>
            <person name="Wu D."/>
            <person name="Madern D."/>
            <person name="Eisen J.A."/>
            <person name="Darling A.E."/>
            <person name="Facciotti M.T."/>
        </authorList>
    </citation>
    <scope>NUCLEOTIDE SEQUENCE [LARGE SCALE GENOMIC DNA]</scope>
    <source>
        <strain evidence="1 2">JCM 14663</strain>
    </source>
</reference>
<evidence type="ECO:0000313" key="1">
    <source>
        <dbReference type="EMBL" id="ELY85401.1"/>
    </source>
</evidence>
<keyword evidence="2" id="KW-1185">Reference proteome</keyword>
<dbReference type="AlphaFoldDB" id="L9ZH60"/>
<gene>
    <name evidence="1" type="ORF">C486_00130</name>
</gene>
<sequence>MSSHIDTEIEHTTDVTDDGVVAEFTADELFDFHGERVARETTVALLEDGGVHISQATDQGPHDSLTLSEAVADELLRERESE</sequence>
<evidence type="ECO:0000313" key="2">
    <source>
        <dbReference type="Proteomes" id="UP000011592"/>
    </source>
</evidence>
<dbReference type="PATRIC" id="fig|1230459.4.peg.24"/>
<dbReference type="EMBL" id="AOIJ01000006">
    <property type="protein sequence ID" value="ELY85401.1"/>
    <property type="molecule type" value="Genomic_DNA"/>
</dbReference>
<organism evidence="1 2">
    <name type="scientific">Natrinema gari JCM 14663</name>
    <dbReference type="NCBI Taxonomy" id="1230459"/>
    <lineage>
        <taxon>Archaea</taxon>
        <taxon>Methanobacteriati</taxon>
        <taxon>Methanobacteriota</taxon>
        <taxon>Stenosarchaea group</taxon>
        <taxon>Halobacteria</taxon>
        <taxon>Halobacteriales</taxon>
        <taxon>Natrialbaceae</taxon>
        <taxon>Natrinema</taxon>
    </lineage>
</organism>
<dbReference type="RefSeq" id="WP_008451544.1">
    <property type="nucleotide sequence ID" value="NZ_AOIJ01000006.1"/>
</dbReference>
<accession>L9ZH60</accession>
<name>L9ZH60_9EURY</name>
<comment type="caution">
    <text evidence="1">The sequence shown here is derived from an EMBL/GenBank/DDBJ whole genome shotgun (WGS) entry which is preliminary data.</text>
</comment>